<keyword evidence="2" id="KW-1185">Reference proteome</keyword>
<sequence>MIQSALRDFIRSGLLLTCVKFERWKPRTWAYLGPRRTLRLASQPAQAAFLASCLQIHLVYNKDSYIRAVSLRLYLLHFARELVKFRHLHDA</sequence>
<name>A0AAW1RLK5_9CHLO</name>
<gene>
    <name evidence="1" type="ORF">WJX74_005083</name>
</gene>
<proteinExistence type="predicted"/>
<evidence type="ECO:0000313" key="2">
    <source>
        <dbReference type="Proteomes" id="UP001438707"/>
    </source>
</evidence>
<protein>
    <submittedName>
        <fullName evidence="1">Uncharacterized protein</fullName>
    </submittedName>
</protein>
<dbReference type="EMBL" id="JALJOS010000009">
    <property type="protein sequence ID" value="KAK9834578.1"/>
    <property type="molecule type" value="Genomic_DNA"/>
</dbReference>
<dbReference type="Proteomes" id="UP001438707">
    <property type="component" value="Unassembled WGS sequence"/>
</dbReference>
<evidence type="ECO:0000313" key="1">
    <source>
        <dbReference type="EMBL" id="KAK9834578.1"/>
    </source>
</evidence>
<reference evidence="1 2" key="1">
    <citation type="journal article" date="2024" name="Nat. Commun.">
        <title>Phylogenomics reveals the evolutionary origins of lichenization in chlorophyte algae.</title>
        <authorList>
            <person name="Puginier C."/>
            <person name="Libourel C."/>
            <person name="Otte J."/>
            <person name="Skaloud P."/>
            <person name="Haon M."/>
            <person name="Grisel S."/>
            <person name="Petersen M."/>
            <person name="Berrin J.G."/>
            <person name="Delaux P.M."/>
            <person name="Dal Grande F."/>
            <person name="Keller J."/>
        </authorList>
    </citation>
    <scope>NUCLEOTIDE SEQUENCE [LARGE SCALE GENOMIC DNA]</scope>
    <source>
        <strain evidence="1 2">SAG 2145</strain>
    </source>
</reference>
<dbReference type="AlphaFoldDB" id="A0AAW1RLK5"/>
<organism evidence="1 2">
    <name type="scientific">Apatococcus lobatus</name>
    <dbReference type="NCBI Taxonomy" id="904363"/>
    <lineage>
        <taxon>Eukaryota</taxon>
        <taxon>Viridiplantae</taxon>
        <taxon>Chlorophyta</taxon>
        <taxon>core chlorophytes</taxon>
        <taxon>Trebouxiophyceae</taxon>
        <taxon>Chlorellales</taxon>
        <taxon>Chlorellaceae</taxon>
        <taxon>Apatococcus</taxon>
    </lineage>
</organism>
<comment type="caution">
    <text evidence="1">The sequence shown here is derived from an EMBL/GenBank/DDBJ whole genome shotgun (WGS) entry which is preliminary data.</text>
</comment>
<accession>A0AAW1RLK5</accession>